<dbReference type="KEGG" id="bthg:MS2017_0974"/>
<dbReference type="EMBL" id="CP024634">
    <property type="protein sequence ID" value="AYQ56692.1"/>
    <property type="molecule type" value="Genomic_DNA"/>
</dbReference>
<sequence>MNNIEHQLSQVELVFENVAFLIAKEAQAKEIHSTVIKGLIILSEVKKSITEKDIKEDKYSQSETDEIKKVERKLKLWSKEERQKNINSRILNEFLKLKKYGNKDITETDIQNKLLDVEDFKSNFDQMKNIAEKNNGKIFEQNGDNIEIWKPVSKFVSKYEKIVFQE</sequence>
<reference evidence="1 2" key="1">
    <citation type="submission" date="2017-11" db="EMBL/GenBank/DDBJ databases">
        <title>Genome sequence of the bacterial symbiont EPR9N from a vent mussel Bathymodiolus thermophilus.</title>
        <authorList>
            <person name="Won Y.-J."/>
        </authorList>
    </citation>
    <scope>NUCLEOTIDE SEQUENCE [LARGE SCALE GENOMIC DNA]</scope>
    <source>
        <strain evidence="1 2">EPR9N</strain>
    </source>
</reference>
<organism evidence="1 2">
    <name type="scientific">Bathymodiolus thermophilus thioautotrophic gill symbiont</name>
    <dbReference type="NCBI Taxonomy" id="2360"/>
    <lineage>
        <taxon>Bacteria</taxon>
        <taxon>Pseudomonadati</taxon>
        <taxon>Pseudomonadota</taxon>
        <taxon>Gammaproteobacteria</taxon>
        <taxon>sulfur-oxidizing symbionts</taxon>
    </lineage>
</organism>
<proteinExistence type="predicted"/>
<dbReference type="RefSeq" id="WP_122951456.1">
    <property type="nucleotide sequence ID" value="NZ_CP024634.1"/>
</dbReference>
<protein>
    <submittedName>
        <fullName evidence="1">Uncharacterized protein</fullName>
    </submittedName>
</protein>
<evidence type="ECO:0000313" key="1">
    <source>
        <dbReference type="EMBL" id="AYQ56692.1"/>
    </source>
</evidence>
<evidence type="ECO:0000313" key="2">
    <source>
        <dbReference type="Proteomes" id="UP000278334"/>
    </source>
</evidence>
<accession>A0A3G3IMJ4</accession>
<gene>
    <name evidence="1" type="ORF">MS2017_0974</name>
</gene>
<dbReference type="AlphaFoldDB" id="A0A3G3IMJ4"/>
<name>A0A3G3IMJ4_9GAMM</name>
<dbReference type="Proteomes" id="UP000278334">
    <property type="component" value="Chromosome"/>
</dbReference>